<dbReference type="InterPro" id="IPR036457">
    <property type="entry name" value="PPM-type-like_dom_sf"/>
</dbReference>
<dbReference type="InterPro" id="IPR011006">
    <property type="entry name" value="CheY-like_superfamily"/>
</dbReference>
<evidence type="ECO:0000256" key="1">
    <source>
        <dbReference type="ARBA" id="ARBA00001946"/>
    </source>
</evidence>
<dbReference type="SMART" id="SM00331">
    <property type="entry name" value="PP2C_SIG"/>
    <property type="match status" value="1"/>
</dbReference>
<evidence type="ECO:0000256" key="5">
    <source>
        <dbReference type="ARBA" id="ARBA00023012"/>
    </source>
</evidence>
<name>A0A4U2Z9M9_9BACT</name>
<keyword evidence="3 6" id="KW-0597">Phosphoprotein</keyword>
<evidence type="ECO:0000259" key="7">
    <source>
        <dbReference type="PROSITE" id="PS50110"/>
    </source>
</evidence>
<dbReference type="PANTHER" id="PTHR44591:SF14">
    <property type="entry name" value="PROTEIN PILG"/>
    <property type="match status" value="1"/>
</dbReference>
<dbReference type="InterPro" id="IPR050595">
    <property type="entry name" value="Bact_response_regulator"/>
</dbReference>
<dbReference type="Pfam" id="PF00072">
    <property type="entry name" value="Response_reg"/>
    <property type="match status" value="1"/>
</dbReference>
<dbReference type="PROSITE" id="PS50110">
    <property type="entry name" value="RESPONSE_REGULATORY"/>
    <property type="match status" value="1"/>
</dbReference>
<dbReference type="Pfam" id="PF07228">
    <property type="entry name" value="SpoIIE"/>
    <property type="match status" value="1"/>
</dbReference>
<dbReference type="CDD" id="cd00156">
    <property type="entry name" value="REC"/>
    <property type="match status" value="1"/>
</dbReference>
<dbReference type="GO" id="GO:0097588">
    <property type="term" value="P:archaeal or bacterial-type flagellum-dependent cell motility"/>
    <property type="evidence" value="ECO:0007669"/>
    <property type="project" value="UniProtKB-KW"/>
</dbReference>
<dbReference type="RefSeq" id="WP_137011493.1">
    <property type="nucleotide sequence ID" value="NZ_SZPX01000001.1"/>
</dbReference>
<gene>
    <name evidence="8" type="ORF">FCU45_01275</name>
</gene>
<keyword evidence="9" id="KW-1185">Reference proteome</keyword>
<keyword evidence="5" id="KW-0902">Two-component regulatory system</keyword>
<evidence type="ECO:0000256" key="4">
    <source>
        <dbReference type="ARBA" id="ARBA00022779"/>
    </source>
</evidence>
<feature type="modified residue" description="4-aspartylphosphate" evidence="6">
    <location>
        <position position="66"/>
    </location>
</feature>
<evidence type="ECO:0000256" key="3">
    <source>
        <dbReference type="ARBA" id="ARBA00022553"/>
    </source>
</evidence>
<dbReference type="AlphaFoldDB" id="A0A4U2Z9M9"/>
<dbReference type="SUPFAM" id="SSF52172">
    <property type="entry name" value="CheY-like"/>
    <property type="match status" value="1"/>
</dbReference>
<dbReference type="Gene3D" id="3.30.565.10">
    <property type="entry name" value="Histidine kinase-like ATPase, C-terminal domain"/>
    <property type="match status" value="1"/>
</dbReference>
<evidence type="ECO:0000256" key="2">
    <source>
        <dbReference type="ARBA" id="ARBA00022500"/>
    </source>
</evidence>
<proteinExistence type="predicted"/>
<comment type="caution">
    <text evidence="8">The sequence shown here is derived from an EMBL/GenBank/DDBJ whole genome shotgun (WGS) entry which is preliminary data.</text>
</comment>
<evidence type="ECO:0000313" key="8">
    <source>
        <dbReference type="EMBL" id="TKI71047.1"/>
    </source>
</evidence>
<dbReference type="Gene3D" id="3.60.40.10">
    <property type="entry name" value="PPM-type phosphatase domain"/>
    <property type="match status" value="1"/>
</dbReference>
<organism evidence="8 9">
    <name type="scientific">Sulfurimonas crateris</name>
    <dbReference type="NCBI Taxonomy" id="2574727"/>
    <lineage>
        <taxon>Bacteria</taxon>
        <taxon>Pseudomonadati</taxon>
        <taxon>Campylobacterota</taxon>
        <taxon>Epsilonproteobacteria</taxon>
        <taxon>Campylobacterales</taxon>
        <taxon>Sulfurimonadaceae</taxon>
        <taxon>Sulfurimonas</taxon>
    </lineage>
</organism>
<dbReference type="InterPro" id="IPR001932">
    <property type="entry name" value="PPM-type_phosphatase-like_dom"/>
</dbReference>
<evidence type="ECO:0000256" key="6">
    <source>
        <dbReference type="PROSITE-ProRule" id="PRU00169"/>
    </source>
</evidence>
<dbReference type="GO" id="GO:0006935">
    <property type="term" value="P:chemotaxis"/>
    <property type="evidence" value="ECO:0007669"/>
    <property type="project" value="UniProtKB-KW"/>
</dbReference>
<reference evidence="8 9" key="1">
    <citation type="submission" date="2019-04" db="EMBL/GenBank/DDBJ databases">
        <title>Sulfurimonas crateris sp. nov. a facultative anaerobic sulfur-oxidizing chemolithautotrophic bacterium isolated from a terrestrial mud vulcano.</title>
        <authorList>
            <person name="Ratnikova N.M."/>
            <person name="Slobodkin A.I."/>
            <person name="Merkel A.Y."/>
            <person name="Novikov A."/>
            <person name="Bonch-Osmolovskaya E.A."/>
            <person name="Slobodkina G.B."/>
        </authorList>
    </citation>
    <scope>NUCLEOTIDE SEQUENCE [LARGE SCALE GENOMIC DNA]</scope>
    <source>
        <strain evidence="8 9">SN118</strain>
    </source>
</reference>
<dbReference type="SMART" id="SM00448">
    <property type="entry name" value="REC"/>
    <property type="match status" value="1"/>
</dbReference>
<sequence length="559" mass="64249">MNGTIDSSILVYLKSLTLLCVEDNKTTQLLYQSIFEDLVANIILADNGEDGYEKFQNQKIDLIIVDYDMPVLNGIEMIKKIRDGDKEIPIILVSAIQDIDVIVQALQLNVNNFLKKPIIVSEVMQAIENVSKLIFAGNYLKEQREKKIRELERKEEYNSYQEDLAFSKELNIVRNDFYYKMLDTEQTTLVDFLYKPLDILSGDAYSARKICAERVFYFIVDGMGKGLSASLSSMLLTAYVNHAVDKMGEDFSLKRLIESSLEYIKPIILDEEALSTEFIVMDYKNSTMIYSKFAMPPSLTQSIDNEVIKIRSNNPPMSKFTDQFAISETDISKITKLLFYSDGLVENSVREKGKLYANFIENDFLRSFTKDELKEKLLYKIDAQEDDMTFIFINQLPSSQKEKRITKTFESTLNAVEEANDWYTDIWSGFTTNYKLAYNAGVVFSELFMNAYEHGNLGLDAKTKHRLLSEDIYFTTLEELQKSCKKEITVTIDIIEANSSRYMATLIKDEGQGFNTTILREIFKDRDNFNGRGIYISRQSSLGLYYNSEGTSVLFLHKA</sequence>
<comment type="cofactor">
    <cofactor evidence="1">
        <name>Mg(2+)</name>
        <dbReference type="ChEBI" id="CHEBI:18420"/>
    </cofactor>
</comment>
<keyword evidence="2" id="KW-0145">Chemotaxis</keyword>
<dbReference type="Proteomes" id="UP000309561">
    <property type="component" value="Unassembled WGS sequence"/>
</dbReference>
<protein>
    <submittedName>
        <fullName evidence="8">Response regulator</fullName>
    </submittedName>
</protein>
<dbReference type="Gene3D" id="3.40.50.2300">
    <property type="match status" value="1"/>
</dbReference>
<evidence type="ECO:0000313" key="9">
    <source>
        <dbReference type="Proteomes" id="UP000309561"/>
    </source>
</evidence>
<keyword evidence="4" id="KW-0283">Flagellar rotation</keyword>
<dbReference type="EMBL" id="SZPX01000001">
    <property type="protein sequence ID" value="TKI71047.1"/>
    <property type="molecule type" value="Genomic_DNA"/>
</dbReference>
<dbReference type="PANTHER" id="PTHR44591">
    <property type="entry name" value="STRESS RESPONSE REGULATOR PROTEIN 1"/>
    <property type="match status" value="1"/>
</dbReference>
<dbReference type="OrthoDB" id="9771123at2"/>
<dbReference type="InterPro" id="IPR036890">
    <property type="entry name" value="HATPase_C_sf"/>
</dbReference>
<dbReference type="GO" id="GO:0000160">
    <property type="term" value="P:phosphorelay signal transduction system"/>
    <property type="evidence" value="ECO:0007669"/>
    <property type="project" value="UniProtKB-KW"/>
</dbReference>
<feature type="domain" description="Response regulatory" evidence="7">
    <location>
        <begin position="17"/>
        <end position="131"/>
    </location>
</feature>
<accession>A0A4U2Z9M9</accession>
<dbReference type="InterPro" id="IPR001789">
    <property type="entry name" value="Sig_transdc_resp-reg_receiver"/>
</dbReference>